<sequence>MDLAELLRRLAEHPGLVDSLTLAGIIKFIVHASELKDNIILTQPANQNPNDVPLYLSTTVSYYLSVVASISIEQVAQCWLVFRDIVWDSIEVKSWFEDRERIFEEHGWERGISLYSLLHSQ</sequence>
<dbReference type="InParanoid" id="S8EWA4"/>
<name>S8EWA4_FOMSC</name>
<dbReference type="Proteomes" id="UP000015241">
    <property type="component" value="Unassembled WGS sequence"/>
</dbReference>
<dbReference type="AlphaFoldDB" id="S8EWA4"/>
<evidence type="ECO:0000313" key="2">
    <source>
        <dbReference type="Proteomes" id="UP000015241"/>
    </source>
</evidence>
<protein>
    <submittedName>
        <fullName evidence="1">Uncharacterized protein</fullName>
    </submittedName>
</protein>
<dbReference type="EMBL" id="KE504252">
    <property type="protein sequence ID" value="EPS93910.1"/>
    <property type="molecule type" value="Genomic_DNA"/>
</dbReference>
<dbReference type="HOGENOM" id="CLU_2038115_0_0_1"/>
<keyword evidence="2" id="KW-1185">Reference proteome</keyword>
<dbReference type="OrthoDB" id="2798809at2759"/>
<organism evidence="1 2">
    <name type="scientific">Fomitopsis schrenkii</name>
    <name type="common">Brown rot fungus</name>
    <dbReference type="NCBI Taxonomy" id="2126942"/>
    <lineage>
        <taxon>Eukaryota</taxon>
        <taxon>Fungi</taxon>
        <taxon>Dikarya</taxon>
        <taxon>Basidiomycota</taxon>
        <taxon>Agaricomycotina</taxon>
        <taxon>Agaricomycetes</taxon>
        <taxon>Polyporales</taxon>
        <taxon>Fomitopsis</taxon>
    </lineage>
</organism>
<proteinExistence type="predicted"/>
<accession>S8EWA4</accession>
<gene>
    <name evidence="1" type="ORF">FOMPIDRAFT_1135327</name>
</gene>
<dbReference type="STRING" id="743788.S8EWA4"/>
<evidence type="ECO:0000313" key="1">
    <source>
        <dbReference type="EMBL" id="EPS93910.1"/>
    </source>
</evidence>
<reference evidence="1 2" key="1">
    <citation type="journal article" date="2012" name="Science">
        <title>The Paleozoic origin of enzymatic lignin decomposition reconstructed from 31 fungal genomes.</title>
        <authorList>
            <person name="Floudas D."/>
            <person name="Binder M."/>
            <person name="Riley R."/>
            <person name="Barry K."/>
            <person name="Blanchette R.A."/>
            <person name="Henrissat B."/>
            <person name="Martinez A.T."/>
            <person name="Otillar R."/>
            <person name="Spatafora J.W."/>
            <person name="Yadav J.S."/>
            <person name="Aerts A."/>
            <person name="Benoit I."/>
            <person name="Boyd A."/>
            <person name="Carlson A."/>
            <person name="Copeland A."/>
            <person name="Coutinho P.M."/>
            <person name="de Vries R.P."/>
            <person name="Ferreira P."/>
            <person name="Findley K."/>
            <person name="Foster B."/>
            <person name="Gaskell J."/>
            <person name="Glotzer D."/>
            <person name="Gorecki P."/>
            <person name="Heitman J."/>
            <person name="Hesse C."/>
            <person name="Hori C."/>
            <person name="Igarashi K."/>
            <person name="Jurgens J.A."/>
            <person name="Kallen N."/>
            <person name="Kersten P."/>
            <person name="Kohler A."/>
            <person name="Kuees U."/>
            <person name="Kumar T.K.A."/>
            <person name="Kuo A."/>
            <person name="LaButti K."/>
            <person name="Larrondo L.F."/>
            <person name="Lindquist E."/>
            <person name="Ling A."/>
            <person name="Lombard V."/>
            <person name="Lucas S."/>
            <person name="Lundell T."/>
            <person name="Martin R."/>
            <person name="McLaughlin D.J."/>
            <person name="Morgenstern I."/>
            <person name="Morin E."/>
            <person name="Murat C."/>
            <person name="Nagy L.G."/>
            <person name="Nolan M."/>
            <person name="Ohm R.A."/>
            <person name="Patyshakuliyeva A."/>
            <person name="Rokas A."/>
            <person name="Ruiz-Duenas F.J."/>
            <person name="Sabat G."/>
            <person name="Salamov A."/>
            <person name="Samejima M."/>
            <person name="Schmutz J."/>
            <person name="Slot J.C."/>
            <person name="St John F."/>
            <person name="Stenlid J."/>
            <person name="Sun H."/>
            <person name="Sun S."/>
            <person name="Syed K."/>
            <person name="Tsang A."/>
            <person name="Wiebenga A."/>
            <person name="Young D."/>
            <person name="Pisabarro A."/>
            <person name="Eastwood D.C."/>
            <person name="Martin F."/>
            <person name="Cullen D."/>
            <person name="Grigoriev I.V."/>
            <person name="Hibbett D.S."/>
        </authorList>
    </citation>
    <scope>NUCLEOTIDE SEQUENCE</scope>
    <source>
        <strain evidence="2">FP-58527</strain>
    </source>
</reference>